<keyword evidence="3" id="KW-1185">Reference proteome</keyword>
<feature type="region of interest" description="Disordered" evidence="1">
    <location>
        <begin position="1"/>
        <end position="307"/>
    </location>
</feature>
<dbReference type="Proteomes" id="UP000053424">
    <property type="component" value="Unassembled WGS sequence"/>
</dbReference>
<evidence type="ECO:0000313" key="2">
    <source>
        <dbReference type="EMBL" id="KIM46956.1"/>
    </source>
</evidence>
<dbReference type="AlphaFoldDB" id="A0A0C3CSQ8"/>
<dbReference type="EMBL" id="KN831770">
    <property type="protein sequence ID" value="KIM46956.1"/>
    <property type="molecule type" value="Genomic_DNA"/>
</dbReference>
<feature type="compositionally biased region" description="Acidic residues" evidence="1">
    <location>
        <begin position="93"/>
        <end position="110"/>
    </location>
</feature>
<reference evidence="3" key="2">
    <citation type="submission" date="2015-01" db="EMBL/GenBank/DDBJ databases">
        <title>Evolutionary Origins and Diversification of the Mycorrhizal Mutualists.</title>
        <authorList>
            <consortium name="DOE Joint Genome Institute"/>
            <consortium name="Mycorrhizal Genomics Consortium"/>
            <person name="Kohler A."/>
            <person name="Kuo A."/>
            <person name="Nagy L.G."/>
            <person name="Floudas D."/>
            <person name="Copeland A."/>
            <person name="Barry K.W."/>
            <person name="Cichocki N."/>
            <person name="Veneault-Fourrey C."/>
            <person name="LaButti K."/>
            <person name="Lindquist E.A."/>
            <person name="Lipzen A."/>
            <person name="Lundell T."/>
            <person name="Morin E."/>
            <person name="Murat C."/>
            <person name="Riley R."/>
            <person name="Ohm R."/>
            <person name="Sun H."/>
            <person name="Tunlid A."/>
            <person name="Henrissat B."/>
            <person name="Grigoriev I.V."/>
            <person name="Hibbett D.S."/>
            <person name="Martin F."/>
        </authorList>
    </citation>
    <scope>NUCLEOTIDE SEQUENCE [LARGE SCALE GENOMIC DNA]</scope>
    <source>
        <strain evidence="3">h7</strain>
    </source>
</reference>
<protein>
    <submittedName>
        <fullName evidence="2">Uncharacterized protein</fullName>
    </submittedName>
</protein>
<gene>
    <name evidence="2" type="ORF">M413DRAFT_266514</name>
</gene>
<reference evidence="2 3" key="1">
    <citation type="submission" date="2014-04" db="EMBL/GenBank/DDBJ databases">
        <authorList>
            <consortium name="DOE Joint Genome Institute"/>
            <person name="Kuo A."/>
            <person name="Gay G."/>
            <person name="Dore J."/>
            <person name="Kohler A."/>
            <person name="Nagy L.G."/>
            <person name="Floudas D."/>
            <person name="Copeland A."/>
            <person name="Barry K.W."/>
            <person name="Cichocki N."/>
            <person name="Veneault-Fourrey C."/>
            <person name="LaButti K."/>
            <person name="Lindquist E.A."/>
            <person name="Lipzen A."/>
            <person name="Lundell T."/>
            <person name="Morin E."/>
            <person name="Murat C."/>
            <person name="Sun H."/>
            <person name="Tunlid A."/>
            <person name="Henrissat B."/>
            <person name="Grigoriev I.V."/>
            <person name="Hibbett D.S."/>
            <person name="Martin F."/>
            <person name="Nordberg H.P."/>
            <person name="Cantor M.N."/>
            <person name="Hua S.X."/>
        </authorList>
    </citation>
    <scope>NUCLEOTIDE SEQUENCE [LARGE SCALE GENOMIC DNA]</scope>
    <source>
        <strain evidence="3">h7</strain>
    </source>
</reference>
<feature type="compositionally biased region" description="Acidic residues" evidence="1">
    <location>
        <begin position="64"/>
        <end position="79"/>
    </location>
</feature>
<dbReference type="STRING" id="686832.A0A0C3CSQ8"/>
<evidence type="ECO:0000256" key="1">
    <source>
        <dbReference type="SAM" id="MobiDB-lite"/>
    </source>
</evidence>
<feature type="compositionally biased region" description="Polar residues" evidence="1">
    <location>
        <begin position="115"/>
        <end position="130"/>
    </location>
</feature>
<feature type="compositionally biased region" description="Basic residues" evidence="1">
    <location>
        <begin position="383"/>
        <end position="392"/>
    </location>
</feature>
<evidence type="ECO:0000313" key="3">
    <source>
        <dbReference type="Proteomes" id="UP000053424"/>
    </source>
</evidence>
<feature type="region of interest" description="Disordered" evidence="1">
    <location>
        <begin position="333"/>
        <end position="414"/>
    </location>
</feature>
<sequence length="497" mass="54661">MDCDIERKKKTRKSSSPMRSMQSKFFCNVDTRSGSVQRRHSDILPIAGPSRLQNEDKENRYLTVDDEEEAETSEPDLDGSELSLKAPFGADVNMEDLNAEDFPDVVEQEDGYISPSPSCSKDAQDLSSPLQPGHSPRPRKRDGHLEIAPTDMITSDIEDEDEPSFGAEAISSPVSVRRPSNHRREAYQTPSRRGNRGQEQLDNILVGSTPTPSKRKEGIYPDIDEVPSPTLYRGPDLRRMLGDDDSTELDAAEQPKKSSSASGSASPPSPSPETPNPADEQAPKVVIDVDDFEDPADEEERRVRELSATANTVMNGWRDRWALPPKKTVQTPLVVGKKKASPQQLGRVSPTKWKKPFTPGARPAHAFNLRRNETNVTPAGRHSLAHGSKHPRSAPAKFTVGSGAKSNSPAMRNSVKPKRSFLLFETVNRTAASTSRERQVVDLTMVESDNVQGVDLTSSNQPKKSKAVGVESEGMSAAQARFARFRSVGLLVHFFSL</sequence>
<organism evidence="2 3">
    <name type="scientific">Hebeloma cylindrosporum</name>
    <dbReference type="NCBI Taxonomy" id="76867"/>
    <lineage>
        <taxon>Eukaryota</taxon>
        <taxon>Fungi</taxon>
        <taxon>Dikarya</taxon>
        <taxon>Basidiomycota</taxon>
        <taxon>Agaricomycotina</taxon>
        <taxon>Agaricomycetes</taxon>
        <taxon>Agaricomycetidae</taxon>
        <taxon>Agaricales</taxon>
        <taxon>Agaricineae</taxon>
        <taxon>Hymenogastraceae</taxon>
        <taxon>Hebeloma</taxon>
    </lineage>
</organism>
<feature type="compositionally biased region" description="Acidic residues" evidence="1">
    <location>
        <begin position="288"/>
        <end position="298"/>
    </location>
</feature>
<feature type="compositionally biased region" description="Polar residues" evidence="1">
    <location>
        <begin position="188"/>
        <end position="212"/>
    </location>
</feature>
<accession>A0A0C3CSQ8</accession>
<feature type="compositionally biased region" description="Low complexity" evidence="1">
    <location>
        <begin position="257"/>
        <end position="266"/>
    </location>
</feature>
<name>A0A0C3CSQ8_HEBCY</name>
<proteinExistence type="predicted"/>
<dbReference type="HOGENOM" id="CLU_548663_0_0_1"/>
<dbReference type="OrthoDB" id="2802169at2759"/>
<feature type="compositionally biased region" description="Polar residues" evidence="1">
    <location>
        <begin position="14"/>
        <end position="36"/>
    </location>
</feature>